<gene>
    <name evidence="2" type="ORF">EJ913_21605</name>
</gene>
<dbReference type="Gene3D" id="3.40.1520.20">
    <property type="match status" value="1"/>
</dbReference>
<dbReference type="Proteomes" id="UP000280346">
    <property type="component" value="Unassembled WGS sequence"/>
</dbReference>
<evidence type="ECO:0000259" key="1">
    <source>
        <dbReference type="PROSITE" id="PS50914"/>
    </source>
</evidence>
<dbReference type="InterPro" id="IPR014004">
    <property type="entry name" value="Transpt-assoc_nodulatn_dom_bac"/>
</dbReference>
<dbReference type="AlphaFoldDB" id="A0A433J4B1"/>
<accession>A0A433J4B1</accession>
<proteinExistence type="predicted"/>
<reference evidence="2 3" key="1">
    <citation type="submission" date="2018-12" db="EMBL/GenBank/DDBJ databases">
        <authorList>
            <person name="Yang Y."/>
        </authorList>
    </citation>
    <scope>NUCLEOTIDE SEQUENCE [LARGE SCALE GENOMIC DNA]</scope>
    <source>
        <strain evidence="2 3">GSF71</strain>
    </source>
</reference>
<dbReference type="EMBL" id="RZIJ01000019">
    <property type="protein sequence ID" value="RUQ66786.1"/>
    <property type="molecule type" value="Genomic_DNA"/>
</dbReference>
<comment type="caution">
    <text evidence="2">The sequence shown here is derived from an EMBL/GenBank/DDBJ whole genome shotgun (WGS) entry which is preliminary data.</text>
</comment>
<dbReference type="Pfam" id="PF04972">
    <property type="entry name" value="BON"/>
    <property type="match status" value="2"/>
</dbReference>
<dbReference type="PROSITE" id="PS50914">
    <property type="entry name" value="BON"/>
    <property type="match status" value="2"/>
</dbReference>
<keyword evidence="3" id="KW-1185">Reference proteome</keyword>
<sequence length="243" mass="26167">MTRRNLQIPHCHPPLAVTFSRRPSHRRASGDADRGRHVVTGSSRLGGFAATLRLALIGAALAAGPLLSGCAPLLLGGGATAAVAASEHRGLKGFASDTQIRASINHLWLQHSLDMTNRIGLTIDQGRVLLTGRAADAQMRLDAVRLAWQAEGVQEVINEIQVDKGAGIADDARDTWISTQLRTRLTFDGDIHSQNYSIDTVDGVVYLMGVATTQEELDRVIQHARSVASVQRVVNYVRLLASL</sequence>
<dbReference type="SMART" id="SM00749">
    <property type="entry name" value="BON"/>
    <property type="match status" value="2"/>
</dbReference>
<name>A0A433J4B1_9PROT</name>
<dbReference type="PANTHER" id="PTHR34606:SF15">
    <property type="entry name" value="BON DOMAIN-CONTAINING PROTEIN"/>
    <property type="match status" value="1"/>
</dbReference>
<organism evidence="2 3">
    <name type="scientific">Azospirillum doebereinerae</name>
    <dbReference type="NCBI Taxonomy" id="92933"/>
    <lineage>
        <taxon>Bacteria</taxon>
        <taxon>Pseudomonadati</taxon>
        <taxon>Pseudomonadota</taxon>
        <taxon>Alphaproteobacteria</taxon>
        <taxon>Rhodospirillales</taxon>
        <taxon>Azospirillaceae</taxon>
        <taxon>Azospirillum</taxon>
    </lineage>
</organism>
<evidence type="ECO:0000313" key="2">
    <source>
        <dbReference type="EMBL" id="RUQ66786.1"/>
    </source>
</evidence>
<dbReference type="OrthoDB" id="8479706at2"/>
<dbReference type="InterPro" id="IPR007055">
    <property type="entry name" value="BON_dom"/>
</dbReference>
<evidence type="ECO:0000313" key="3">
    <source>
        <dbReference type="Proteomes" id="UP000280346"/>
    </source>
</evidence>
<feature type="domain" description="BON" evidence="1">
    <location>
        <begin position="96"/>
        <end position="164"/>
    </location>
</feature>
<feature type="domain" description="BON" evidence="1">
    <location>
        <begin position="173"/>
        <end position="241"/>
    </location>
</feature>
<dbReference type="InterPro" id="IPR051686">
    <property type="entry name" value="Lipoprotein_DolP"/>
</dbReference>
<dbReference type="PANTHER" id="PTHR34606">
    <property type="entry name" value="BON DOMAIN-CONTAINING PROTEIN"/>
    <property type="match status" value="1"/>
</dbReference>
<protein>
    <submittedName>
        <fullName evidence="2">BON domain-containing protein</fullName>
    </submittedName>
</protein>